<dbReference type="InterPro" id="IPR035919">
    <property type="entry name" value="EAL_sf"/>
</dbReference>
<dbReference type="SUPFAM" id="SSF55073">
    <property type="entry name" value="Nucleotide cyclase"/>
    <property type="match status" value="1"/>
</dbReference>
<evidence type="ECO:0000259" key="3">
    <source>
        <dbReference type="PROSITE" id="PS50887"/>
    </source>
</evidence>
<comment type="caution">
    <text evidence="4">The sequence shown here is derived from an EMBL/GenBank/DDBJ whole genome shotgun (WGS) entry which is preliminary data.</text>
</comment>
<evidence type="ECO:0000256" key="1">
    <source>
        <dbReference type="SAM" id="Phobius"/>
    </source>
</evidence>
<keyword evidence="1" id="KW-0472">Membrane</keyword>
<protein>
    <submittedName>
        <fullName evidence="4">GGDEF domain-containing protein</fullName>
    </submittedName>
</protein>
<dbReference type="PROSITE" id="PS50887">
    <property type="entry name" value="GGDEF"/>
    <property type="match status" value="1"/>
</dbReference>
<name>A0A6B3ND27_9CYAN</name>
<dbReference type="EMBL" id="JAAHFQ010000109">
    <property type="protein sequence ID" value="NER27541.1"/>
    <property type="molecule type" value="Genomic_DNA"/>
</dbReference>
<dbReference type="AlphaFoldDB" id="A0A6B3ND27"/>
<dbReference type="Pfam" id="PF00990">
    <property type="entry name" value="GGDEF"/>
    <property type="match status" value="1"/>
</dbReference>
<dbReference type="InterPro" id="IPR029787">
    <property type="entry name" value="Nucleotide_cyclase"/>
</dbReference>
<dbReference type="InterPro" id="IPR001633">
    <property type="entry name" value="EAL_dom"/>
</dbReference>
<feature type="transmembrane region" description="Helical" evidence="1">
    <location>
        <begin position="20"/>
        <end position="37"/>
    </location>
</feature>
<dbReference type="SMART" id="SM00052">
    <property type="entry name" value="EAL"/>
    <property type="match status" value="1"/>
</dbReference>
<dbReference type="Gene3D" id="3.20.20.450">
    <property type="entry name" value="EAL domain"/>
    <property type="match status" value="1"/>
</dbReference>
<organism evidence="4">
    <name type="scientific">Symploca sp. SIO1C4</name>
    <dbReference type="NCBI Taxonomy" id="2607765"/>
    <lineage>
        <taxon>Bacteria</taxon>
        <taxon>Bacillati</taxon>
        <taxon>Cyanobacteriota</taxon>
        <taxon>Cyanophyceae</taxon>
        <taxon>Coleofasciculales</taxon>
        <taxon>Coleofasciculaceae</taxon>
        <taxon>Symploca</taxon>
    </lineage>
</organism>
<dbReference type="Gene3D" id="3.30.70.270">
    <property type="match status" value="1"/>
</dbReference>
<reference evidence="4" key="1">
    <citation type="submission" date="2019-11" db="EMBL/GenBank/DDBJ databases">
        <title>Genomic insights into an expanded diversity of filamentous marine cyanobacteria reveals the extraordinary biosynthetic potential of Moorea and Okeania.</title>
        <authorList>
            <person name="Ferreira Leao T."/>
            <person name="Wang M."/>
            <person name="Moss N."/>
            <person name="Da Silva R."/>
            <person name="Sanders J."/>
            <person name="Nurk S."/>
            <person name="Gurevich A."/>
            <person name="Humphrey G."/>
            <person name="Reher R."/>
            <person name="Zhu Q."/>
            <person name="Belda-Ferre P."/>
            <person name="Glukhov E."/>
            <person name="Rex R."/>
            <person name="Dorrestein P.C."/>
            <person name="Knight R."/>
            <person name="Pevzner P."/>
            <person name="Gerwick W.H."/>
            <person name="Gerwick L."/>
        </authorList>
    </citation>
    <scope>NUCLEOTIDE SEQUENCE</scope>
    <source>
        <strain evidence="4">SIO1C4</strain>
    </source>
</reference>
<evidence type="ECO:0000259" key="2">
    <source>
        <dbReference type="PROSITE" id="PS50883"/>
    </source>
</evidence>
<dbReference type="CDD" id="cd01949">
    <property type="entry name" value="GGDEF"/>
    <property type="match status" value="1"/>
</dbReference>
<dbReference type="InterPro" id="IPR043128">
    <property type="entry name" value="Rev_trsase/Diguanyl_cyclase"/>
</dbReference>
<feature type="domain" description="GGDEF" evidence="3">
    <location>
        <begin position="159"/>
        <end position="296"/>
    </location>
</feature>
<dbReference type="GO" id="GO:0071111">
    <property type="term" value="F:cyclic-guanylate-specific phosphodiesterase activity"/>
    <property type="evidence" value="ECO:0007669"/>
    <property type="project" value="InterPro"/>
</dbReference>
<accession>A0A6B3ND27</accession>
<gene>
    <name evidence="4" type="ORF">F6J89_07870</name>
</gene>
<dbReference type="NCBIfam" id="TIGR00254">
    <property type="entry name" value="GGDEF"/>
    <property type="match status" value="1"/>
</dbReference>
<proteinExistence type="predicted"/>
<dbReference type="SUPFAM" id="SSF141868">
    <property type="entry name" value="EAL domain-like"/>
    <property type="match status" value="1"/>
</dbReference>
<keyword evidence="1" id="KW-0812">Transmembrane</keyword>
<keyword evidence="1" id="KW-1133">Transmembrane helix</keyword>
<dbReference type="SMART" id="SM00267">
    <property type="entry name" value="GGDEF"/>
    <property type="match status" value="1"/>
</dbReference>
<dbReference type="FunFam" id="3.20.20.450:FF:000001">
    <property type="entry name" value="Cyclic di-GMP phosphodiesterase yahA"/>
    <property type="match status" value="1"/>
</dbReference>
<dbReference type="Pfam" id="PF00563">
    <property type="entry name" value="EAL"/>
    <property type="match status" value="1"/>
</dbReference>
<feature type="domain" description="EAL" evidence="2">
    <location>
        <begin position="352"/>
        <end position="608"/>
    </location>
</feature>
<dbReference type="CDD" id="cd01948">
    <property type="entry name" value="EAL"/>
    <property type="match status" value="1"/>
</dbReference>
<dbReference type="InterPro" id="IPR000160">
    <property type="entry name" value="GGDEF_dom"/>
</dbReference>
<dbReference type="InterPro" id="IPR050706">
    <property type="entry name" value="Cyclic-di-GMP_PDE-like"/>
</dbReference>
<sequence length="610" mass="69194">MLQLGLEMKDKLPGAKHKVVKILFIYAFFSSLWILFSDQLLTLLTNDLQRLTQLQTFKGWIFVIITSGLLYVLVCQELRSLVESDKSSFTLALGKTDNSYLNNFKTRIISGESRYGCGLKQQQLEAHSFDELLKGLPNRALFLELIEQLIARNKNGQMDLFAVLFLEIERFEIVKYSLGRQAAEQLMVATAHRLKACLCSTDTLVRLTSAEFAILLPNIQKFEHATDMAKYIQQQLRLPFDLNGYEVFATNSIGIAVGGKKQRVFNTQESSKVITPEAKFNFPYLHAPNFVHLLNPNHSATAAEVTLSPLTYRGRAEELLQAADTAKHYAKIDPDICYAVFNPAMHEQVAARFHLETDLRRAMEFQQLQVYYQPIVCLKTGRITGFEALARWNHPTRGTISPTEFIPLAEETGLIQRLDWWMIDEACTQLSVWQRTFATEEPLKMSVNLSAWQLAQLDLLEHLDQILQQTGIDRGSLKLEITESSWLKDSTSGVATLEQMKALGIELSIDDFGTGYSSLERLHQLPIDTLKIDRSFVERLGKDSESIEIVRTIITLAHNLKMEIIAEGVETTQQLSLLRSLNCDYVQGYFFSKPVDSDSARELIASGLEY</sequence>
<dbReference type="PANTHER" id="PTHR33121">
    <property type="entry name" value="CYCLIC DI-GMP PHOSPHODIESTERASE PDEF"/>
    <property type="match status" value="1"/>
</dbReference>
<dbReference type="PANTHER" id="PTHR33121:SF70">
    <property type="entry name" value="SIGNALING PROTEIN YKOW"/>
    <property type="match status" value="1"/>
</dbReference>
<dbReference type="PROSITE" id="PS50883">
    <property type="entry name" value="EAL"/>
    <property type="match status" value="1"/>
</dbReference>
<evidence type="ECO:0000313" key="4">
    <source>
        <dbReference type="EMBL" id="NER27541.1"/>
    </source>
</evidence>
<feature type="transmembrane region" description="Helical" evidence="1">
    <location>
        <begin position="57"/>
        <end position="74"/>
    </location>
</feature>